<organism evidence="2 3">
    <name type="scientific">Flavobacterium aquicola</name>
    <dbReference type="NCBI Taxonomy" id="1682742"/>
    <lineage>
        <taxon>Bacteria</taxon>
        <taxon>Pseudomonadati</taxon>
        <taxon>Bacteroidota</taxon>
        <taxon>Flavobacteriia</taxon>
        <taxon>Flavobacteriales</taxon>
        <taxon>Flavobacteriaceae</taxon>
        <taxon>Flavobacterium</taxon>
    </lineage>
</organism>
<dbReference type="Proteomes" id="UP000257136">
    <property type="component" value="Unassembled WGS sequence"/>
</dbReference>
<accession>A0A3E0EU58</accession>
<evidence type="ECO:0000313" key="2">
    <source>
        <dbReference type="EMBL" id="REH01669.1"/>
    </source>
</evidence>
<evidence type="ECO:0000256" key="1">
    <source>
        <dbReference type="SAM" id="SignalP"/>
    </source>
</evidence>
<feature type="signal peptide" evidence="1">
    <location>
        <begin position="1"/>
        <end position="27"/>
    </location>
</feature>
<feature type="chain" id="PRO_5017821632" description="Lipoprotein" evidence="1">
    <location>
        <begin position="28"/>
        <end position="203"/>
    </location>
</feature>
<evidence type="ECO:0000313" key="3">
    <source>
        <dbReference type="Proteomes" id="UP000257136"/>
    </source>
</evidence>
<gene>
    <name evidence="2" type="ORF">C8P67_101149</name>
</gene>
<sequence length="203" mass="23232">MTNFTSNSKFYKLFFCSLIILFGSCSSDEGKDESGTTPEVNETLHLAFKTPDWERYINCDRLDLFPNAVNDTTYTVSASSESTRETFYFSYPKDSSKIVKAKILSKHKIMEYGSNNEPFQFSQKLPLDGNSIDDTTKRLVSSEGQSDTEYNQVVAVKYLKSESNYAVFRVQCKYEMKTYLINTPETIKKITGTFAFKVRVSKK</sequence>
<dbReference type="AlphaFoldDB" id="A0A3E0EU58"/>
<reference evidence="2 3" key="1">
    <citation type="submission" date="2018-08" db="EMBL/GenBank/DDBJ databases">
        <title>Genomic Encyclopedia of Archaeal and Bacterial Type Strains, Phase II (KMG-II): from individual species to whole genera.</title>
        <authorList>
            <person name="Goeker M."/>
        </authorList>
    </citation>
    <scope>NUCLEOTIDE SEQUENCE [LARGE SCALE GENOMIC DNA]</scope>
    <source>
        <strain evidence="2 3">DSM 100880</strain>
    </source>
</reference>
<dbReference type="RefSeq" id="WP_115809353.1">
    <property type="nucleotide sequence ID" value="NZ_QUNI01000001.1"/>
</dbReference>
<evidence type="ECO:0008006" key="4">
    <source>
        <dbReference type="Google" id="ProtNLM"/>
    </source>
</evidence>
<name>A0A3E0EU58_9FLAO</name>
<keyword evidence="3" id="KW-1185">Reference proteome</keyword>
<comment type="caution">
    <text evidence="2">The sequence shown here is derived from an EMBL/GenBank/DDBJ whole genome shotgun (WGS) entry which is preliminary data.</text>
</comment>
<dbReference type="EMBL" id="QUNI01000001">
    <property type="protein sequence ID" value="REH01669.1"/>
    <property type="molecule type" value="Genomic_DNA"/>
</dbReference>
<keyword evidence="1" id="KW-0732">Signal</keyword>
<proteinExistence type="predicted"/>
<dbReference type="OrthoDB" id="837769at2"/>
<protein>
    <recommendedName>
        <fullName evidence="4">Lipoprotein</fullName>
    </recommendedName>
</protein>